<gene>
    <name evidence="3" type="ORF">D1781_01655</name>
</gene>
<evidence type="ECO:0008006" key="5">
    <source>
        <dbReference type="Google" id="ProtNLM"/>
    </source>
</evidence>
<feature type="transmembrane region" description="Helical" evidence="2">
    <location>
        <begin position="20"/>
        <end position="38"/>
    </location>
</feature>
<dbReference type="AlphaFoldDB" id="A0A3A1U0Y8"/>
<feature type="region of interest" description="Disordered" evidence="1">
    <location>
        <begin position="83"/>
        <end position="125"/>
    </location>
</feature>
<evidence type="ECO:0000256" key="2">
    <source>
        <dbReference type="SAM" id="Phobius"/>
    </source>
</evidence>
<proteinExistence type="predicted"/>
<feature type="transmembrane region" description="Helical" evidence="2">
    <location>
        <begin position="50"/>
        <end position="73"/>
    </location>
</feature>
<dbReference type="Proteomes" id="UP000265742">
    <property type="component" value="Unassembled WGS sequence"/>
</dbReference>
<keyword evidence="2" id="KW-1133">Transmembrane helix</keyword>
<reference evidence="4" key="1">
    <citation type="submission" date="2018-09" db="EMBL/GenBank/DDBJ databases">
        <authorList>
            <person name="Kim I."/>
        </authorList>
    </citation>
    <scope>NUCLEOTIDE SEQUENCE [LARGE SCALE GENOMIC DNA]</scope>
    <source>
        <strain evidence="4">DD4a</strain>
    </source>
</reference>
<protein>
    <recommendedName>
        <fullName evidence="5">Potassium transporter Trk</fullName>
    </recommendedName>
</protein>
<keyword evidence="2" id="KW-0812">Transmembrane</keyword>
<accession>A0A3A1U0Y8</accession>
<keyword evidence="4" id="KW-1185">Reference proteome</keyword>
<evidence type="ECO:0000313" key="3">
    <source>
        <dbReference type="EMBL" id="RIX30181.1"/>
    </source>
</evidence>
<keyword evidence="2" id="KW-0472">Membrane</keyword>
<evidence type="ECO:0000256" key="1">
    <source>
        <dbReference type="SAM" id="MobiDB-lite"/>
    </source>
</evidence>
<sequence length="125" mass="12914">MSDPQRRTVRVRRSPRIGVFLLLGAALGVLGAIVAVNVTPDSGDISTGQAIGFLSLLLAPLGALLAGVVAIVLDRIAERRARTVEAERIEPPAPVAAQDGAMQDGPAQDEAVLDGPSESDRPIGD</sequence>
<name>A0A3A1U0Y8_9MICO</name>
<organism evidence="3 4">
    <name type="scientific">Amnibacterium setariae</name>
    <dbReference type="NCBI Taxonomy" id="2306585"/>
    <lineage>
        <taxon>Bacteria</taxon>
        <taxon>Bacillati</taxon>
        <taxon>Actinomycetota</taxon>
        <taxon>Actinomycetes</taxon>
        <taxon>Micrococcales</taxon>
        <taxon>Microbacteriaceae</taxon>
        <taxon>Amnibacterium</taxon>
    </lineage>
</organism>
<dbReference type="EMBL" id="QXTG01000001">
    <property type="protein sequence ID" value="RIX30181.1"/>
    <property type="molecule type" value="Genomic_DNA"/>
</dbReference>
<dbReference type="RefSeq" id="WP_119480545.1">
    <property type="nucleotide sequence ID" value="NZ_QXTG01000001.1"/>
</dbReference>
<comment type="caution">
    <text evidence="3">The sequence shown here is derived from an EMBL/GenBank/DDBJ whole genome shotgun (WGS) entry which is preliminary data.</text>
</comment>
<evidence type="ECO:0000313" key="4">
    <source>
        <dbReference type="Proteomes" id="UP000265742"/>
    </source>
</evidence>